<dbReference type="NCBIfam" id="TIGR02532">
    <property type="entry name" value="IV_pilin_GFxxxE"/>
    <property type="match status" value="1"/>
</dbReference>
<comment type="caution">
    <text evidence="3">The sequence shown here is derived from an EMBL/GenBank/DDBJ whole genome shotgun (WGS) entry which is preliminary data.</text>
</comment>
<dbReference type="InterPro" id="IPR012902">
    <property type="entry name" value="N_methyl_site"/>
</dbReference>
<organism evidence="3 4">
    <name type="scientific">Victivallis vadensis</name>
    <dbReference type="NCBI Taxonomy" id="172901"/>
    <lineage>
        <taxon>Bacteria</taxon>
        <taxon>Pseudomonadati</taxon>
        <taxon>Lentisphaerota</taxon>
        <taxon>Lentisphaeria</taxon>
        <taxon>Victivallales</taxon>
        <taxon>Victivallaceae</taxon>
        <taxon>Victivallis</taxon>
    </lineage>
</organism>
<dbReference type="InterPro" id="IPR011453">
    <property type="entry name" value="DUF1559"/>
</dbReference>
<dbReference type="PANTHER" id="PTHR30093:SF2">
    <property type="entry name" value="TYPE II SECRETION SYSTEM PROTEIN H"/>
    <property type="match status" value="1"/>
</dbReference>
<proteinExistence type="predicted"/>
<dbReference type="Pfam" id="PF07596">
    <property type="entry name" value="SBP_bac_10"/>
    <property type="match status" value="1"/>
</dbReference>
<protein>
    <submittedName>
        <fullName evidence="2">DUF1559 domain-containing protein</fullName>
    </submittedName>
    <submittedName>
        <fullName evidence="3">Prepilin-type N-terminal cleavage/methylation domain-containing protein/prepilin-type processing-associated H-X9-DG protein</fullName>
    </submittedName>
</protein>
<reference evidence="3 4" key="1">
    <citation type="submission" date="2018-04" db="EMBL/GenBank/DDBJ databases">
        <title>Genomic Encyclopedia of Type Strains, Phase IV (KMG-IV): sequencing the most valuable type-strain genomes for metagenomic binning, comparative biology and taxonomic classification.</title>
        <authorList>
            <person name="Goeker M."/>
        </authorList>
    </citation>
    <scope>NUCLEOTIDE SEQUENCE [LARGE SCALE GENOMIC DNA]</scope>
    <source>
        <strain evidence="3 4">DSM 14823</strain>
    </source>
</reference>
<dbReference type="SUPFAM" id="SSF54523">
    <property type="entry name" value="Pili subunits"/>
    <property type="match status" value="1"/>
</dbReference>
<evidence type="ECO:0000313" key="5">
    <source>
        <dbReference type="Proteomes" id="UP000576225"/>
    </source>
</evidence>
<evidence type="ECO:0000313" key="3">
    <source>
        <dbReference type="EMBL" id="PVY39128.1"/>
    </source>
</evidence>
<reference evidence="2 5" key="2">
    <citation type="submission" date="2020-04" db="EMBL/GenBank/DDBJ databases">
        <authorList>
            <person name="Hitch T.C.A."/>
            <person name="Wylensek D."/>
            <person name="Clavel T."/>
        </authorList>
    </citation>
    <scope>NUCLEOTIDE SEQUENCE [LARGE SCALE GENOMIC DNA]</scope>
    <source>
        <strain evidence="2 5">COR2-253-APC-1A</strain>
    </source>
</reference>
<dbReference type="AlphaFoldDB" id="A0A2U1ARU8"/>
<evidence type="ECO:0000313" key="4">
    <source>
        <dbReference type="Proteomes" id="UP000245959"/>
    </source>
</evidence>
<name>A0A2U1ARU8_9BACT</name>
<evidence type="ECO:0000259" key="1">
    <source>
        <dbReference type="Pfam" id="PF07596"/>
    </source>
</evidence>
<dbReference type="GeneID" id="78296040"/>
<dbReference type="PANTHER" id="PTHR30093">
    <property type="entry name" value="GENERAL SECRETION PATHWAY PROTEIN G"/>
    <property type="match status" value="1"/>
</dbReference>
<feature type="domain" description="DUF1559" evidence="1">
    <location>
        <begin position="30"/>
        <end position="85"/>
    </location>
</feature>
<dbReference type="EMBL" id="QEKH01000022">
    <property type="protein sequence ID" value="PVY39128.1"/>
    <property type="molecule type" value="Genomic_DNA"/>
</dbReference>
<dbReference type="InterPro" id="IPR045584">
    <property type="entry name" value="Pilin-like"/>
</dbReference>
<keyword evidence="4" id="KW-1185">Reference proteome</keyword>
<gene>
    <name evidence="3" type="ORF">C8D82_1222</name>
    <name evidence="2" type="ORF">HF882_06460</name>
</gene>
<dbReference type="Gene3D" id="3.30.700.10">
    <property type="entry name" value="Glycoprotein, Type 4 Pilin"/>
    <property type="match status" value="1"/>
</dbReference>
<dbReference type="Proteomes" id="UP000245959">
    <property type="component" value="Unassembled WGS sequence"/>
</dbReference>
<dbReference type="Proteomes" id="UP000576225">
    <property type="component" value="Unassembled WGS sequence"/>
</dbReference>
<accession>A0A2U1ARU8</accession>
<evidence type="ECO:0000313" key="2">
    <source>
        <dbReference type="EMBL" id="NMD86224.1"/>
    </source>
</evidence>
<dbReference type="RefSeq" id="WP_116884750.1">
    <property type="nucleotide sequence ID" value="NZ_CABMMC010000010.1"/>
</dbReference>
<sequence length="219" mass="24542">MKHRFTLIELLIVIAIIAILASMLLPVLGQAREAARKTACGANQKQVGLALQHYQGDFDAYIPAYWTSGYQPSEWWFWQMSMLNYIPELQEGKPGIMTCATNAMSAPRPELLVTTYCRVGNGWYWWPGEWRSTDGFCKISRLPHPSRQILLMEGSFLEGGTGAPRDGASINSWGLKHSGQGAFAHKGTMNCLYADGHVASHSFGEFDEYDERMNHPDSH</sequence>
<dbReference type="EMBL" id="JABAEW010000009">
    <property type="protein sequence ID" value="NMD86224.1"/>
    <property type="molecule type" value="Genomic_DNA"/>
</dbReference>
<dbReference type="OrthoDB" id="248454at2"/>